<proteinExistence type="predicted"/>
<keyword evidence="5" id="KW-0472">Membrane</keyword>
<protein>
    <submittedName>
        <fullName evidence="6">DedA family protein</fullName>
    </submittedName>
</protein>
<dbReference type="GeneID" id="56328382"/>
<dbReference type="STRING" id="29430.AHTJS_03985"/>
<dbReference type="EMBL" id="CP038009">
    <property type="protein sequence ID" value="QBQ15483.1"/>
    <property type="molecule type" value="Genomic_DNA"/>
</dbReference>
<accession>A0A1L6KKQ3</accession>
<dbReference type="PANTHER" id="PTHR42709">
    <property type="entry name" value="ALKALINE PHOSPHATASE LIKE PROTEIN"/>
    <property type="match status" value="1"/>
</dbReference>
<keyword evidence="2" id="KW-1003">Cell membrane</keyword>
<name>A0A1L6KKQ3_ACIHA</name>
<organism evidence="6 7">
    <name type="scientific">Acinetobacter haemolyticus</name>
    <dbReference type="NCBI Taxonomy" id="29430"/>
    <lineage>
        <taxon>Bacteria</taxon>
        <taxon>Pseudomonadati</taxon>
        <taxon>Pseudomonadota</taxon>
        <taxon>Gammaproteobacteria</taxon>
        <taxon>Moraxellales</taxon>
        <taxon>Moraxellaceae</taxon>
        <taxon>Acinetobacter</taxon>
    </lineage>
</organism>
<comment type="subcellular location">
    <subcellularLocation>
        <location evidence="1">Cell membrane</location>
        <topology evidence="1">Multi-pass membrane protein</topology>
    </subcellularLocation>
</comment>
<dbReference type="InterPro" id="IPR051311">
    <property type="entry name" value="DedA_domain"/>
</dbReference>
<dbReference type="PANTHER" id="PTHR42709:SF6">
    <property type="entry name" value="UNDECAPRENYL PHOSPHATE TRANSPORTER A"/>
    <property type="match status" value="1"/>
</dbReference>
<dbReference type="RefSeq" id="WP_075315023.1">
    <property type="nucleotide sequence ID" value="NZ_CP018871.1"/>
</dbReference>
<keyword evidence="3" id="KW-0812">Transmembrane</keyword>
<evidence type="ECO:0000256" key="1">
    <source>
        <dbReference type="ARBA" id="ARBA00004651"/>
    </source>
</evidence>
<evidence type="ECO:0000256" key="4">
    <source>
        <dbReference type="ARBA" id="ARBA00022989"/>
    </source>
</evidence>
<gene>
    <name evidence="6" type="ORF">AHTJR_03985</name>
</gene>
<keyword evidence="4" id="KW-1133">Transmembrane helix</keyword>
<dbReference type="Pfam" id="PF09335">
    <property type="entry name" value="VTT_dom"/>
    <property type="match status" value="1"/>
</dbReference>
<sequence>MGLEDWVLSIMEKLGYLGIAFLMFLDNIFPPIPSEVIMPSAGYTASKGDLTLIGVIIAGSAGSLFAAMLLYWIGRKIPQHYLFRFVERYGKYLRISTTDLEKSLSWFEKHGHRVVFFGRMIPAVRSLISIPAGMSRMPFHKFMSYSAAGTVIWTSFLAYTGYYFSENQALMTAVTQRIGYIVLSAAILYLLWRGVKKFNASKDKFN</sequence>
<evidence type="ECO:0000256" key="5">
    <source>
        <dbReference type="ARBA" id="ARBA00023136"/>
    </source>
</evidence>
<evidence type="ECO:0000313" key="7">
    <source>
        <dbReference type="Proteomes" id="UP000294395"/>
    </source>
</evidence>
<reference evidence="6 7" key="1">
    <citation type="submission" date="2019-03" db="EMBL/GenBank/DDBJ databases">
        <title>Complete genome sequence of two outbreak-associated Acinetobacter haemolyticus strains.</title>
        <authorList>
            <person name="Bai L."/>
            <person name="Zhang S.-C."/>
            <person name="Deng Y."/>
            <person name="Song C.-C."/>
            <person name="Kang G.-B."/>
            <person name="Dong Y."/>
            <person name="Wang Y."/>
            <person name="Gao F."/>
            <person name="Huang H."/>
        </authorList>
    </citation>
    <scope>NUCLEOTIDE SEQUENCE [LARGE SCALE GENOMIC DNA]</scope>
    <source>
        <strain evidence="6 7">TJR01</strain>
    </source>
</reference>
<evidence type="ECO:0000256" key="3">
    <source>
        <dbReference type="ARBA" id="ARBA00022692"/>
    </source>
</evidence>
<dbReference type="AlphaFoldDB" id="A0A1L6KKQ3"/>
<dbReference type="OrthoDB" id="9780918at2"/>
<dbReference type="Proteomes" id="UP000294395">
    <property type="component" value="Chromosome"/>
</dbReference>
<dbReference type="KEGG" id="ahl:AHTJS_03985"/>
<dbReference type="InterPro" id="IPR032816">
    <property type="entry name" value="VTT_dom"/>
</dbReference>
<evidence type="ECO:0000313" key="6">
    <source>
        <dbReference type="EMBL" id="QBQ15483.1"/>
    </source>
</evidence>
<evidence type="ECO:0000256" key="2">
    <source>
        <dbReference type="ARBA" id="ARBA00022475"/>
    </source>
</evidence>
<dbReference type="GO" id="GO:0005886">
    <property type="term" value="C:plasma membrane"/>
    <property type="evidence" value="ECO:0007669"/>
    <property type="project" value="UniProtKB-SubCell"/>
</dbReference>